<sequence>MPSANELKIPVHIAVIMDGNGRWARQRGLPRQLGHRQGVKALREIVRTCGEIGVKFLTAFTFSTENWQRPAQEIESLMKLLARAIEQEQAELIKNNVRVRAIGRLTDLPEWVQKKLRTLISETKTNTGLNLTLALSYGGRAEIIDALKKAYALWRSGRLNRPPRTEEEFTQLLYDPELPPVDLLIRTGGEQRISNFLLWQSAYAELLFTETLWPDFRREQLMAAIADFSRRQRRFGRIDEK</sequence>
<gene>
    <name evidence="3" type="ORF">ENP94_07755</name>
    <name evidence="4" type="ORF">ENS16_03400</name>
</gene>
<dbReference type="FunFam" id="3.40.1180.10:FF:000001">
    <property type="entry name" value="(2E,6E)-farnesyl-diphosphate-specific ditrans,polycis-undecaprenyl-diphosphate synthase"/>
    <property type="match status" value="1"/>
</dbReference>
<comment type="caution">
    <text evidence="3">The sequence shown here is derived from an EMBL/GenBank/DDBJ whole genome shotgun (WGS) entry which is preliminary data.</text>
</comment>
<dbReference type="GO" id="GO:0045547">
    <property type="term" value="F:ditrans,polycis-polyprenyl diphosphate synthase [(2E,6E)-farnesyl diphosphate specific] activity"/>
    <property type="evidence" value="ECO:0007669"/>
    <property type="project" value="TreeGrafter"/>
</dbReference>
<comment type="subunit">
    <text evidence="2">Homodimer.</text>
</comment>
<dbReference type="InterPro" id="IPR001441">
    <property type="entry name" value="UPP_synth-like"/>
</dbReference>
<comment type="similarity">
    <text evidence="2">Belongs to the UPP synthase family.</text>
</comment>
<feature type="binding site" evidence="2">
    <location>
        <position position="186"/>
    </location>
    <ligand>
        <name>substrate</name>
    </ligand>
</feature>
<dbReference type="HAMAP" id="MF_01139">
    <property type="entry name" value="ISPT"/>
    <property type="match status" value="1"/>
</dbReference>
<comment type="cofactor">
    <cofactor evidence="2">
        <name>Mg(2+)</name>
        <dbReference type="ChEBI" id="CHEBI:18420"/>
    </cofactor>
    <text evidence="2">Binds 2 magnesium ions per subunit.</text>
</comment>
<dbReference type="PANTHER" id="PTHR10291:SF0">
    <property type="entry name" value="DEHYDRODOLICHYL DIPHOSPHATE SYNTHASE 2"/>
    <property type="match status" value="1"/>
</dbReference>
<feature type="binding site" evidence="2">
    <location>
        <begin position="63"/>
        <end position="65"/>
    </location>
    <ligand>
        <name>substrate</name>
    </ligand>
</feature>
<dbReference type="InterPro" id="IPR036424">
    <property type="entry name" value="UPP_synth-like_sf"/>
</dbReference>
<reference evidence="3" key="1">
    <citation type="journal article" date="2020" name="mSystems">
        <title>Genome- and Community-Level Interaction Insights into Carbon Utilization and Element Cycling Functions of Hydrothermarchaeota in Hydrothermal Sediment.</title>
        <authorList>
            <person name="Zhou Z."/>
            <person name="Liu Y."/>
            <person name="Xu W."/>
            <person name="Pan J."/>
            <person name="Luo Z.H."/>
            <person name="Li M."/>
        </authorList>
    </citation>
    <scope>NUCLEOTIDE SEQUENCE [LARGE SCALE GENOMIC DNA]</scope>
    <source>
        <strain evidence="3">SpSt-265</strain>
        <strain evidence="4">SpSt-465</strain>
    </source>
</reference>
<dbReference type="SUPFAM" id="SSF64005">
    <property type="entry name" value="Undecaprenyl diphosphate synthase"/>
    <property type="match status" value="1"/>
</dbReference>
<keyword evidence="1 2" id="KW-0808">Transferase</keyword>
<dbReference type="NCBIfam" id="NF011405">
    <property type="entry name" value="PRK14830.1"/>
    <property type="match status" value="1"/>
</dbReference>
<dbReference type="GO" id="GO:0000287">
    <property type="term" value="F:magnesium ion binding"/>
    <property type="evidence" value="ECO:0007669"/>
    <property type="project" value="UniProtKB-UniRule"/>
</dbReference>
<dbReference type="PROSITE" id="PS01066">
    <property type="entry name" value="UPP_SYNTHASE"/>
    <property type="match status" value="1"/>
</dbReference>
<dbReference type="Gene3D" id="3.40.1180.10">
    <property type="entry name" value="Decaprenyl diphosphate synthase-like"/>
    <property type="match status" value="1"/>
</dbReference>
<feature type="binding site" evidence="2">
    <location>
        <position position="69"/>
    </location>
    <ligand>
        <name>substrate</name>
    </ligand>
</feature>
<evidence type="ECO:0000256" key="2">
    <source>
        <dbReference type="HAMAP-Rule" id="MF_01139"/>
    </source>
</evidence>
<dbReference type="EMBL" id="DSTU01000004">
    <property type="protein sequence ID" value="HFJ53718.1"/>
    <property type="molecule type" value="Genomic_DNA"/>
</dbReference>
<feature type="binding site" evidence="2">
    <location>
        <position position="23"/>
    </location>
    <ligand>
        <name>substrate</name>
    </ligand>
</feature>
<dbReference type="CDD" id="cd00475">
    <property type="entry name" value="Cis_IPPS"/>
    <property type="match status" value="1"/>
</dbReference>
<feature type="binding site" evidence="2">
    <location>
        <begin position="19"/>
        <end position="22"/>
    </location>
    <ligand>
        <name>substrate</name>
    </ligand>
</feature>
<keyword evidence="2" id="KW-0460">Magnesium</keyword>
<feature type="active site" description="Proton acceptor" evidence="2">
    <location>
        <position position="66"/>
    </location>
</feature>
<evidence type="ECO:0000313" key="4">
    <source>
        <dbReference type="EMBL" id="HFJ53718.1"/>
    </source>
</evidence>
<name>A0A7C1NUX6_UNCW3</name>
<feature type="binding site" evidence="2">
    <location>
        <begin position="192"/>
        <end position="194"/>
    </location>
    <ligand>
        <name>substrate</name>
    </ligand>
</feature>
<keyword evidence="2" id="KW-0479">Metal-binding</keyword>
<dbReference type="EMBL" id="DSLG01000008">
    <property type="protein sequence ID" value="HEA87880.1"/>
    <property type="molecule type" value="Genomic_DNA"/>
</dbReference>
<protein>
    <recommendedName>
        <fullName evidence="2">Isoprenyl transferase</fullName>
        <ecNumber evidence="2">2.5.1.-</ecNumber>
    </recommendedName>
</protein>
<dbReference type="GO" id="GO:0016094">
    <property type="term" value="P:polyprenol biosynthetic process"/>
    <property type="evidence" value="ECO:0007669"/>
    <property type="project" value="TreeGrafter"/>
</dbReference>
<dbReference type="Pfam" id="PF01255">
    <property type="entry name" value="Prenyltransf"/>
    <property type="match status" value="1"/>
</dbReference>
<dbReference type="EC" id="2.5.1.-" evidence="2"/>
<feature type="binding site" evidence="2">
    <location>
        <position position="18"/>
    </location>
    <ligand>
        <name>Mg(2+)</name>
        <dbReference type="ChEBI" id="CHEBI:18420"/>
    </ligand>
</feature>
<dbReference type="InterPro" id="IPR018520">
    <property type="entry name" value="UPP_synth-like_CS"/>
</dbReference>
<feature type="binding site" evidence="2">
    <location>
        <position position="31"/>
    </location>
    <ligand>
        <name>substrate</name>
    </ligand>
</feature>
<dbReference type="AlphaFoldDB" id="A0A7C1NUX6"/>
<organism evidence="3">
    <name type="scientific">candidate division WOR-3 bacterium</name>
    <dbReference type="NCBI Taxonomy" id="2052148"/>
    <lineage>
        <taxon>Bacteria</taxon>
        <taxon>Bacteria division WOR-3</taxon>
    </lineage>
</organism>
<dbReference type="PANTHER" id="PTHR10291">
    <property type="entry name" value="DEHYDRODOLICHYL DIPHOSPHATE SYNTHASE FAMILY MEMBER"/>
    <property type="match status" value="1"/>
</dbReference>
<comment type="function">
    <text evidence="2">Catalyzes the condensation of isopentenyl diphosphate (IPP) with allylic pyrophosphates generating different type of terpenoids.</text>
</comment>
<feature type="binding site" evidence="2">
    <location>
        <position position="35"/>
    </location>
    <ligand>
        <name>substrate</name>
    </ligand>
</feature>
<accession>A0A7C1NUX6</accession>
<proteinExistence type="inferred from homology"/>
<feature type="binding site" evidence="2">
    <location>
        <position position="205"/>
    </location>
    <ligand>
        <name>Mg(2+)</name>
        <dbReference type="ChEBI" id="CHEBI:18420"/>
    </ligand>
</feature>
<evidence type="ECO:0000256" key="1">
    <source>
        <dbReference type="ARBA" id="ARBA00022679"/>
    </source>
</evidence>
<feature type="active site" evidence="2">
    <location>
        <position position="18"/>
    </location>
</feature>
<evidence type="ECO:0000313" key="3">
    <source>
        <dbReference type="EMBL" id="HEA87880.1"/>
    </source>
</evidence>
<dbReference type="NCBIfam" id="TIGR00055">
    <property type="entry name" value="uppS"/>
    <property type="match status" value="1"/>
</dbReference>
<feature type="binding site" evidence="2">
    <location>
        <position position="67"/>
    </location>
    <ligand>
        <name>substrate</name>
    </ligand>
</feature>